<dbReference type="Proteomes" id="UP000186096">
    <property type="component" value="Unassembled WGS sequence"/>
</dbReference>
<feature type="region of interest" description="Disordered" evidence="1">
    <location>
        <begin position="1"/>
        <end position="35"/>
    </location>
</feature>
<gene>
    <name evidence="2" type="ORF">SAMN05421833_12625</name>
</gene>
<dbReference type="AlphaFoldDB" id="A0A1N7G588"/>
<proteinExistence type="predicted"/>
<dbReference type="RefSeq" id="WP_159454859.1">
    <property type="nucleotide sequence ID" value="NZ_FTNI01000026.1"/>
</dbReference>
<evidence type="ECO:0000313" key="2">
    <source>
        <dbReference type="EMBL" id="SIS07586.1"/>
    </source>
</evidence>
<evidence type="ECO:0000313" key="3">
    <source>
        <dbReference type="Proteomes" id="UP000186096"/>
    </source>
</evidence>
<dbReference type="STRING" id="58117.SAMN05421833_12625"/>
<name>A0A1N7G588_9ACTN</name>
<sequence length="57" mass="6330">MTEASMTRTRTMRTRMTEARMTETTRTAPPAPKTAVRPAALSGILVIAQIHRVSEDM</sequence>
<feature type="compositionally biased region" description="Low complexity" evidence="1">
    <location>
        <begin position="24"/>
        <end position="35"/>
    </location>
</feature>
<dbReference type="EMBL" id="FTNI01000026">
    <property type="protein sequence ID" value="SIS07586.1"/>
    <property type="molecule type" value="Genomic_DNA"/>
</dbReference>
<accession>A0A1N7G588</accession>
<keyword evidence="3" id="KW-1185">Reference proteome</keyword>
<protein>
    <submittedName>
        <fullName evidence="2">Uncharacterized protein</fullName>
    </submittedName>
</protein>
<evidence type="ECO:0000256" key="1">
    <source>
        <dbReference type="SAM" id="MobiDB-lite"/>
    </source>
</evidence>
<organism evidence="2 3">
    <name type="scientific">Microbispora rosea</name>
    <dbReference type="NCBI Taxonomy" id="58117"/>
    <lineage>
        <taxon>Bacteria</taxon>
        <taxon>Bacillati</taxon>
        <taxon>Actinomycetota</taxon>
        <taxon>Actinomycetes</taxon>
        <taxon>Streptosporangiales</taxon>
        <taxon>Streptosporangiaceae</taxon>
        <taxon>Microbispora</taxon>
    </lineage>
</organism>
<reference evidence="3" key="1">
    <citation type="submission" date="2017-01" db="EMBL/GenBank/DDBJ databases">
        <authorList>
            <person name="Varghese N."/>
            <person name="Submissions S."/>
        </authorList>
    </citation>
    <scope>NUCLEOTIDE SEQUENCE [LARGE SCALE GENOMIC DNA]</scope>
    <source>
        <strain evidence="3">ATCC 12950</strain>
    </source>
</reference>